<feature type="region of interest" description="Disordered" evidence="1">
    <location>
        <begin position="463"/>
        <end position="493"/>
    </location>
</feature>
<dbReference type="InterPro" id="IPR036465">
    <property type="entry name" value="vWFA_dom_sf"/>
</dbReference>
<dbReference type="PROSITE" id="PS50234">
    <property type="entry name" value="VWFA"/>
    <property type="match status" value="1"/>
</dbReference>
<dbReference type="GeneID" id="77728891"/>
<dbReference type="PANTHER" id="PTHR47763">
    <property type="entry name" value="ALPHA-PROTEIN KINASE VWKA"/>
    <property type="match status" value="1"/>
</dbReference>
<dbReference type="Proteomes" id="UP001164286">
    <property type="component" value="Unassembled WGS sequence"/>
</dbReference>
<dbReference type="SUPFAM" id="SSF53300">
    <property type="entry name" value="vWA-like"/>
    <property type="match status" value="1"/>
</dbReference>
<reference evidence="3" key="1">
    <citation type="journal article" date="2022" name="G3 (Bethesda)">
        <title>High quality genome of the basidiomycete yeast Dioszegia hungarica PDD-24b-2 isolated from cloud water.</title>
        <authorList>
            <person name="Jarrige D."/>
            <person name="Haridas S."/>
            <person name="Bleykasten-Grosshans C."/>
            <person name="Joly M."/>
            <person name="Nadalig T."/>
            <person name="Sancelme M."/>
            <person name="Vuilleumier S."/>
            <person name="Grigoriev I.V."/>
            <person name="Amato P."/>
            <person name="Bringel F."/>
        </authorList>
    </citation>
    <scope>NUCLEOTIDE SEQUENCE</scope>
    <source>
        <strain evidence="3">PDD-24b-2</strain>
    </source>
</reference>
<dbReference type="CDD" id="cd00198">
    <property type="entry name" value="vWFA"/>
    <property type="match status" value="1"/>
</dbReference>
<keyword evidence="4" id="KW-1185">Reference proteome</keyword>
<feature type="region of interest" description="Disordered" evidence="1">
    <location>
        <begin position="366"/>
        <end position="421"/>
    </location>
</feature>
<dbReference type="Pfam" id="PF00092">
    <property type="entry name" value="VWA"/>
    <property type="match status" value="1"/>
</dbReference>
<dbReference type="EMBL" id="JAKWFO010000006">
    <property type="protein sequence ID" value="KAI9634646.1"/>
    <property type="molecule type" value="Genomic_DNA"/>
</dbReference>
<evidence type="ECO:0000259" key="2">
    <source>
        <dbReference type="PROSITE" id="PS50234"/>
    </source>
</evidence>
<dbReference type="RefSeq" id="XP_052944423.1">
    <property type="nucleotide sequence ID" value="XM_053089686.1"/>
</dbReference>
<feature type="domain" description="VWFA" evidence="2">
    <location>
        <begin position="65"/>
        <end position="270"/>
    </location>
</feature>
<accession>A0AA38H8B8</accession>
<evidence type="ECO:0000313" key="4">
    <source>
        <dbReference type="Proteomes" id="UP001164286"/>
    </source>
</evidence>
<sequence>MGDSEMYDDDAESTSSYSPTYASYGGARWGGRFSPPPSPKKAEPILEYQLKFEEGFSGQGRKQIDLVFVLDCTGSMQKYINATRDHVVGICDMIRGEEGLGGQDDLRVAVVNYRDHPPQDHSYVYKTHPFSSDIPAVQQYLKGLTACGGGDGPEAVTAGMAACLTDLTWRREAAKMVVLIADAPPHGIGESGDQIKGGDPDGHDPLVVARTMAANGITLFMVACEETLSGYSRAVDFFQALCNMTSGVMLPLMTADMLAMTIVGSVLENMDMERLIGEIGTQVAQRIREKGETMQSVEEVAQELHERLLLRNEQTKQVHLPEVYIPSDNAKKNVQTWMSSALISDASPNILYVAGKRLTESFRKQNRETGFAYTPGGRLPPRRLMSPGTTVPSEAPPTPLSPGNRNPTSPSRGVTSSPGRKIIGDFKAFGGGSASGIGGSPKSLSVFGAPLLKTGPGGGMFGAPAPINGGMRGRAEVDDEDEEEEEGGAFRKDAISLDQARRIATQSIFRAGRLG</sequence>
<proteinExistence type="predicted"/>
<evidence type="ECO:0000256" key="1">
    <source>
        <dbReference type="SAM" id="MobiDB-lite"/>
    </source>
</evidence>
<name>A0AA38H8B8_9TREE</name>
<dbReference type="AlphaFoldDB" id="A0AA38H8B8"/>
<feature type="compositionally biased region" description="Polar residues" evidence="1">
    <location>
        <begin position="401"/>
        <end position="418"/>
    </location>
</feature>
<feature type="compositionally biased region" description="Acidic residues" evidence="1">
    <location>
        <begin position="477"/>
        <end position="487"/>
    </location>
</feature>
<dbReference type="GO" id="GO:0005737">
    <property type="term" value="C:cytoplasm"/>
    <property type="evidence" value="ECO:0007669"/>
    <property type="project" value="TreeGrafter"/>
</dbReference>
<gene>
    <name evidence="3" type="ORF">MKK02DRAFT_37526</name>
</gene>
<organism evidence="3 4">
    <name type="scientific">Dioszegia hungarica</name>
    <dbReference type="NCBI Taxonomy" id="4972"/>
    <lineage>
        <taxon>Eukaryota</taxon>
        <taxon>Fungi</taxon>
        <taxon>Dikarya</taxon>
        <taxon>Basidiomycota</taxon>
        <taxon>Agaricomycotina</taxon>
        <taxon>Tremellomycetes</taxon>
        <taxon>Tremellales</taxon>
        <taxon>Bulleribasidiaceae</taxon>
        <taxon>Dioszegia</taxon>
    </lineage>
</organism>
<dbReference type="InterPro" id="IPR052969">
    <property type="entry name" value="Thr-specific_kinase-like"/>
</dbReference>
<dbReference type="GO" id="GO:0004674">
    <property type="term" value="F:protein serine/threonine kinase activity"/>
    <property type="evidence" value="ECO:0007669"/>
    <property type="project" value="TreeGrafter"/>
</dbReference>
<dbReference type="PANTHER" id="PTHR47763:SF1">
    <property type="entry name" value="DUF659 DOMAIN-CONTAINING PROTEIN"/>
    <property type="match status" value="1"/>
</dbReference>
<comment type="caution">
    <text evidence="3">The sequence shown here is derived from an EMBL/GenBank/DDBJ whole genome shotgun (WGS) entry which is preliminary data.</text>
</comment>
<dbReference type="SMART" id="SM00327">
    <property type="entry name" value="VWA"/>
    <property type="match status" value="1"/>
</dbReference>
<evidence type="ECO:0000313" key="3">
    <source>
        <dbReference type="EMBL" id="KAI9634646.1"/>
    </source>
</evidence>
<dbReference type="InterPro" id="IPR002035">
    <property type="entry name" value="VWF_A"/>
</dbReference>
<dbReference type="Gene3D" id="3.40.50.410">
    <property type="entry name" value="von Willebrand factor, type A domain"/>
    <property type="match status" value="1"/>
</dbReference>
<protein>
    <recommendedName>
        <fullName evidence="2">VWFA domain-containing protein</fullName>
    </recommendedName>
</protein>